<dbReference type="EMBL" id="VIFM01000106">
    <property type="protein sequence ID" value="TQF13274.1"/>
    <property type="molecule type" value="Genomic_DNA"/>
</dbReference>
<protein>
    <submittedName>
        <fullName evidence="2">Uncharacterized protein</fullName>
    </submittedName>
</protein>
<evidence type="ECO:0000256" key="1">
    <source>
        <dbReference type="SAM" id="MobiDB-lite"/>
    </source>
</evidence>
<proteinExistence type="predicted"/>
<sequence length="71" mass="7414">MSKKDVLHIPPDALPTIPKREAGTEDESSPRRAPPTLDPGTGPGGTPGADEDPLIIEPQMNPGRYPGTSVS</sequence>
<dbReference type="AlphaFoldDB" id="A0A540WXW4"/>
<evidence type="ECO:0000313" key="2">
    <source>
        <dbReference type="EMBL" id="TQF13274.1"/>
    </source>
</evidence>
<organism evidence="2 3">
    <name type="scientific">Myxococcus llanfairpwllgwyngyllgogerychwyrndrobwllllantysiliogogogochensis</name>
    <dbReference type="NCBI Taxonomy" id="2590453"/>
    <lineage>
        <taxon>Bacteria</taxon>
        <taxon>Pseudomonadati</taxon>
        <taxon>Myxococcota</taxon>
        <taxon>Myxococcia</taxon>
        <taxon>Myxococcales</taxon>
        <taxon>Cystobacterineae</taxon>
        <taxon>Myxococcaceae</taxon>
        <taxon>Myxococcus</taxon>
    </lineage>
</organism>
<reference evidence="2 3" key="1">
    <citation type="submission" date="2019-06" db="EMBL/GenBank/DDBJ databases">
        <authorList>
            <person name="Livingstone P."/>
            <person name="Whitworth D."/>
        </authorList>
    </citation>
    <scope>NUCLEOTIDE SEQUENCE [LARGE SCALE GENOMIC DNA]</scope>
    <source>
        <strain evidence="2 3">AM401</strain>
    </source>
</reference>
<feature type="region of interest" description="Disordered" evidence="1">
    <location>
        <begin position="1"/>
        <end position="71"/>
    </location>
</feature>
<gene>
    <name evidence="2" type="ORF">FJV41_24775</name>
</gene>
<dbReference type="OrthoDB" id="5524735at2"/>
<dbReference type="RefSeq" id="WP_141645015.1">
    <property type="nucleotide sequence ID" value="NZ_VIFM01000106.1"/>
</dbReference>
<keyword evidence="3" id="KW-1185">Reference proteome</keyword>
<comment type="caution">
    <text evidence="2">The sequence shown here is derived from an EMBL/GenBank/DDBJ whole genome shotgun (WGS) entry which is preliminary data.</text>
</comment>
<dbReference type="Proteomes" id="UP000315369">
    <property type="component" value="Unassembled WGS sequence"/>
</dbReference>
<accession>A0A540WXW4</accession>
<evidence type="ECO:0000313" key="3">
    <source>
        <dbReference type="Proteomes" id="UP000315369"/>
    </source>
</evidence>
<name>A0A540WXW4_9BACT</name>